<feature type="domain" description="TonB-dependent transporter Oar-like beta-barrel" evidence="4">
    <location>
        <begin position="4"/>
        <end position="524"/>
    </location>
</feature>
<dbReference type="Pfam" id="PF25183">
    <property type="entry name" value="OMP_b-brl_4"/>
    <property type="match status" value="1"/>
</dbReference>
<keyword evidence="3" id="KW-0998">Cell outer membrane</keyword>
<protein>
    <submittedName>
        <fullName evidence="5">Cna protein B-type domain protein</fullName>
    </submittedName>
</protein>
<evidence type="ECO:0000256" key="1">
    <source>
        <dbReference type="ARBA" id="ARBA00004442"/>
    </source>
</evidence>
<evidence type="ECO:0000259" key="4">
    <source>
        <dbReference type="Pfam" id="PF25183"/>
    </source>
</evidence>
<keyword evidence="2" id="KW-0472">Membrane</keyword>
<accession>A0A2N9LMA8</accession>
<name>A0A2N9LMA8_9BACT</name>
<comment type="subcellular location">
    <subcellularLocation>
        <location evidence="1">Cell outer membrane</location>
    </subcellularLocation>
</comment>
<dbReference type="EMBL" id="OKRB01000103">
    <property type="protein sequence ID" value="SPE24398.1"/>
    <property type="molecule type" value="Genomic_DNA"/>
</dbReference>
<dbReference type="Gene3D" id="2.40.170.20">
    <property type="entry name" value="TonB-dependent receptor, beta-barrel domain"/>
    <property type="match status" value="1"/>
</dbReference>
<dbReference type="InterPro" id="IPR057601">
    <property type="entry name" value="Oar-like_b-barrel"/>
</dbReference>
<organism evidence="5 6">
    <name type="scientific">Candidatus Sulfuritelmatomonas gaucii</name>
    <dbReference type="NCBI Taxonomy" id="2043161"/>
    <lineage>
        <taxon>Bacteria</taxon>
        <taxon>Pseudomonadati</taxon>
        <taxon>Acidobacteriota</taxon>
        <taxon>Terriglobia</taxon>
        <taxon>Terriglobales</taxon>
        <taxon>Acidobacteriaceae</taxon>
        <taxon>Candidatus Sulfuritelmatomonas</taxon>
    </lineage>
</organism>
<reference evidence="6" key="1">
    <citation type="submission" date="2018-02" db="EMBL/GenBank/DDBJ databases">
        <authorList>
            <person name="Hausmann B."/>
        </authorList>
    </citation>
    <scope>NUCLEOTIDE SEQUENCE [LARGE SCALE GENOMIC DNA]</scope>
    <source>
        <strain evidence="6">Peat soil MAG SbA5</strain>
    </source>
</reference>
<sequence length="533" mass="58274">MPANSFTQLQYLSDKHWVNNNYNGYINDNWHISQRLILNLGVRYDGMPHAFERYDQFANFVPAFYNTSLGNPVTAAGTLDPTKLTTFSCSTTRCQTNGEQFYMNGLAEAGVNGFPRGNVTNRYFTWQPRIGFTYDVSGNGRTVLRGGVGMFYERVQGNDVYNAALNPPFAYQPSANNVMFSNPFTSALTGATTSQSFPSGMTTIKYNYPPPGTADYSLGIQHQLMPSVIAVVQYVGSTGWDQNDDRPINALPLSDLTDRQKVAGGTGANPYRTFPGYAGITQEENETNFNYNSLQAGLRMENKHGLTTQLSYTWSHNIDIGQNDLAGLTAPWNAKYDKGSDAGYDRRHIFNASYVYDLPFFQKSSNLAAREIIGGWSVSGITTLETGTPISIGLSGVDTVGLGSGGNRPDLVSPVVYLNPKASIGGYGHYFSKASFATPATAWSGLSTTNGYGTARKDTVHLPPWDLWNLSLFKTIPLTPGEGTKLELRFESFNTFNHTIFTGLDTSSGDGNFGSVTGDFAQRVLELGGKITF</sequence>
<gene>
    <name evidence="5" type="ORF">SBA5_450055</name>
</gene>
<dbReference type="SUPFAM" id="SSF56935">
    <property type="entry name" value="Porins"/>
    <property type="match status" value="1"/>
</dbReference>
<dbReference type="Proteomes" id="UP000239735">
    <property type="component" value="Unassembled WGS sequence"/>
</dbReference>
<proteinExistence type="predicted"/>
<evidence type="ECO:0000256" key="3">
    <source>
        <dbReference type="ARBA" id="ARBA00023237"/>
    </source>
</evidence>
<dbReference type="InterPro" id="IPR036942">
    <property type="entry name" value="Beta-barrel_TonB_sf"/>
</dbReference>
<dbReference type="GO" id="GO:0009279">
    <property type="term" value="C:cell outer membrane"/>
    <property type="evidence" value="ECO:0007669"/>
    <property type="project" value="UniProtKB-SubCell"/>
</dbReference>
<evidence type="ECO:0000313" key="6">
    <source>
        <dbReference type="Proteomes" id="UP000239735"/>
    </source>
</evidence>
<evidence type="ECO:0000256" key="2">
    <source>
        <dbReference type="ARBA" id="ARBA00023136"/>
    </source>
</evidence>
<evidence type="ECO:0000313" key="5">
    <source>
        <dbReference type="EMBL" id="SPE24398.1"/>
    </source>
</evidence>
<dbReference type="AlphaFoldDB" id="A0A2N9LMA8"/>